<evidence type="ECO:0000313" key="3">
    <source>
        <dbReference type="Proteomes" id="UP001257627"/>
    </source>
</evidence>
<feature type="signal peptide" evidence="1">
    <location>
        <begin position="1"/>
        <end position="25"/>
    </location>
</feature>
<feature type="chain" id="PRO_5045846734" description="WxL domain surface cell wall-binding" evidence="1">
    <location>
        <begin position="26"/>
        <end position="171"/>
    </location>
</feature>
<name>A0ABU3UUU4_9ACTN</name>
<reference evidence="2 3" key="1">
    <citation type="submission" date="2023-02" db="EMBL/GenBank/DDBJ databases">
        <authorList>
            <person name="Maleckis M."/>
        </authorList>
    </citation>
    <scope>NUCLEOTIDE SEQUENCE [LARGE SCALE GENOMIC DNA]</scope>
    <source>
        <strain evidence="2 3">P8-A2</strain>
    </source>
</reference>
<evidence type="ECO:0008006" key="4">
    <source>
        <dbReference type="Google" id="ProtNLM"/>
    </source>
</evidence>
<evidence type="ECO:0000256" key="1">
    <source>
        <dbReference type="SAM" id="SignalP"/>
    </source>
</evidence>
<organism evidence="2 3">
    <name type="scientific">Streptomyces mirabilis</name>
    <dbReference type="NCBI Taxonomy" id="68239"/>
    <lineage>
        <taxon>Bacteria</taxon>
        <taxon>Bacillati</taxon>
        <taxon>Actinomycetota</taxon>
        <taxon>Actinomycetes</taxon>
        <taxon>Kitasatosporales</taxon>
        <taxon>Streptomycetaceae</taxon>
        <taxon>Streptomyces</taxon>
    </lineage>
</organism>
<evidence type="ECO:0000313" key="2">
    <source>
        <dbReference type="EMBL" id="MDU8997698.1"/>
    </source>
</evidence>
<sequence>MRARSLSVAAAAAALVLIQPGPAVAADDPSTTVTYTVTSGALTLSVPASAALGSGAPGTQISAPIGPVTVTDDRALLSASWTVTAAETDFTSGASTIPATRATYTTGTVTTTGTITATPTSVTLSNSGQTVVTGSAGVGDNTATWNPTVTVSVPAGAIGGAYTGTLTQSVA</sequence>
<comment type="caution">
    <text evidence="2">The sequence shown here is derived from an EMBL/GenBank/DDBJ whole genome shotgun (WGS) entry which is preliminary data.</text>
</comment>
<dbReference type="EMBL" id="JARAKF010000001">
    <property type="protein sequence ID" value="MDU8997698.1"/>
    <property type="molecule type" value="Genomic_DNA"/>
</dbReference>
<gene>
    <name evidence="2" type="ORF">PU648_36215</name>
</gene>
<accession>A0ABU3UUU4</accession>
<proteinExistence type="predicted"/>
<keyword evidence="1" id="KW-0732">Signal</keyword>
<keyword evidence="3" id="KW-1185">Reference proteome</keyword>
<dbReference type="Proteomes" id="UP001257627">
    <property type="component" value="Unassembled WGS sequence"/>
</dbReference>
<protein>
    <recommendedName>
        <fullName evidence="4">WxL domain surface cell wall-binding</fullName>
    </recommendedName>
</protein>
<dbReference type="RefSeq" id="WP_097284508.1">
    <property type="nucleotide sequence ID" value="NZ_JARAKF010000001.1"/>
</dbReference>